<comment type="caution">
    <text evidence="1">The sequence shown here is derived from an EMBL/GenBank/DDBJ whole genome shotgun (WGS) entry which is preliminary data.</text>
</comment>
<dbReference type="EMBL" id="JAEVFJ010000031">
    <property type="protein sequence ID" value="KAH8092580.1"/>
    <property type="molecule type" value="Genomic_DNA"/>
</dbReference>
<proteinExistence type="predicted"/>
<reference evidence="1" key="1">
    <citation type="journal article" date="2021" name="New Phytol.">
        <title>Evolutionary innovations through gain and loss of genes in the ectomycorrhizal Boletales.</title>
        <authorList>
            <person name="Wu G."/>
            <person name="Miyauchi S."/>
            <person name="Morin E."/>
            <person name="Kuo A."/>
            <person name="Drula E."/>
            <person name="Varga T."/>
            <person name="Kohler A."/>
            <person name="Feng B."/>
            <person name="Cao Y."/>
            <person name="Lipzen A."/>
            <person name="Daum C."/>
            <person name="Hundley H."/>
            <person name="Pangilinan J."/>
            <person name="Johnson J."/>
            <person name="Barry K."/>
            <person name="LaButti K."/>
            <person name="Ng V."/>
            <person name="Ahrendt S."/>
            <person name="Min B."/>
            <person name="Choi I.G."/>
            <person name="Park H."/>
            <person name="Plett J.M."/>
            <person name="Magnuson J."/>
            <person name="Spatafora J.W."/>
            <person name="Nagy L.G."/>
            <person name="Henrissat B."/>
            <person name="Grigoriev I.V."/>
            <person name="Yang Z.L."/>
            <person name="Xu J."/>
            <person name="Martin F.M."/>
        </authorList>
    </citation>
    <scope>NUCLEOTIDE SEQUENCE</scope>
    <source>
        <strain evidence="1">KKN 215</strain>
    </source>
</reference>
<gene>
    <name evidence="1" type="ORF">BXZ70DRAFT_1039020</name>
</gene>
<evidence type="ECO:0000313" key="1">
    <source>
        <dbReference type="EMBL" id="KAH8092580.1"/>
    </source>
</evidence>
<organism evidence="1 2">
    <name type="scientific">Cristinia sonorae</name>
    <dbReference type="NCBI Taxonomy" id="1940300"/>
    <lineage>
        <taxon>Eukaryota</taxon>
        <taxon>Fungi</taxon>
        <taxon>Dikarya</taxon>
        <taxon>Basidiomycota</taxon>
        <taxon>Agaricomycotina</taxon>
        <taxon>Agaricomycetes</taxon>
        <taxon>Agaricomycetidae</taxon>
        <taxon>Agaricales</taxon>
        <taxon>Pleurotineae</taxon>
        <taxon>Stephanosporaceae</taxon>
        <taxon>Cristinia</taxon>
    </lineage>
</organism>
<dbReference type="OrthoDB" id="2798901at2759"/>
<evidence type="ECO:0008006" key="3">
    <source>
        <dbReference type="Google" id="ProtNLM"/>
    </source>
</evidence>
<protein>
    <recommendedName>
        <fullName evidence="3">F-box domain-containing protein</fullName>
    </recommendedName>
</protein>
<dbReference type="AlphaFoldDB" id="A0A8K0UIQ3"/>
<evidence type="ECO:0000313" key="2">
    <source>
        <dbReference type="Proteomes" id="UP000813824"/>
    </source>
</evidence>
<keyword evidence="2" id="KW-1185">Reference proteome</keyword>
<accession>A0A8K0UIQ3</accession>
<sequence length="455" mass="50838">MTIPQLPTEIWDRIIDDIRDHSDKRILIACALTCRSWLARVRWHLYQSVRIRSQEEAASVIRILSQHPILGGRMNNITITIDNPNDNQQWITLLPLQLAKHVHSLNSIGFTGVDPSLIFMNPRSRTAFSQLKPVPRVNFYYTVMSSPAVFAQILRLLVAMGATRSVIRSRLVDDEQEIALSSRVAFQEPMNCPSLVSLSVNLSPTTLTGFPHSVKLPAKPIPLVELFLSTLWPYDDTTDDHAHTLSMAQMAMMYQQLDKYAGPPRRLILQFALPGGGPKCEFTLTTAGASGKRGRSLGLTAEIAGWDHADIGVMARLLAASSFSKPPLTFDTVTLRLFTSAMRCYSSDPWAPLTLLDSVPPKVTAERVMANWEGMDNILSHFLTTTTRTTNIVAPYLPLMPDEVFSKHYDCVVPLLQTILPHVYARDAIPPCDDTCFFHKQRHVHSRAPLSSSSD</sequence>
<name>A0A8K0UIQ3_9AGAR</name>
<dbReference type="Proteomes" id="UP000813824">
    <property type="component" value="Unassembled WGS sequence"/>
</dbReference>